<dbReference type="GO" id="GO:0019674">
    <property type="term" value="P:NAD+ metabolic process"/>
    <property type="evidence" value="ECO:0007669"/>
    <property type="project" value="InterPro"/>
</dbReference>
<comment type="subcellular location">
    <subcellularLocation>
        <location evidence="6">Cytoplasm</location>
    </subcellularLocation>
</comment>
<dbReference type="SUPFAM" id="SSF111331">
    <property type="entry name" value="NAD kinase/diacylglycerol kinase-like"/>
    <property type="match status" value="1"/>
</dbReference>
<proteinExistence type="inferred from homology"/>
<evidence type="ECO:0000256" key="5">
    <source>
        <dbReference type="ARBA" id="ARBA00047925"/>
    </source>
</evidence>
<dbReference type="EC" id="2.7.1.23" evidence="6"/>
<organism evidence="7 8">
    <name type="scientific">Dialister pneumosintes</name>
    <dbReference type="NCBI Taxonomy" id="39950"/>
    <lineage>
        <taxon>Bacteria</taxon>
        <taxon>Bacillati</taxon>
        <taxon>Bacillota</taxon>
        <taxon>Negativicutes</taxon>
        <taxon>Veillonellales</taxon>
        <taxon>Veillonellaceae</taxon>
        <taxon>Dialister</taxon>
    </lineage>
</organism>
<dbReference type="GO" id="GO:0003951">
    <property type="term" value="F:NAD+ kinase activity"/>
    <property type="evidence" value="ECO:0007669"/>
    <property type="project" value="UniProtKB-UniRule"/>
</dbReference>
<evidence type="ECO:0000313" key="7">
    <source>
        <dbReference type="EMBL" id="AOH38959.1"/>
    </source>
</evidence>
<feature type="binding site" evidence="6">
    <location>
        <position position="178"/>
    </location>
    <ligand>
        <name>NAD(+)</name>
        <dbReference type="ChEBI" id="CHEBI:57540"/>
    </ligand>
</feature>
<evidence type="ECO:0000256" key="6">
    <source>
        <dbReference type="HAMAP-Rule" id="MF_00361"/>
    </source>
</evidence>
<comment type="similarity">
    <text evidence="6">Belongs to the NAD kinase family.</text>
</comment>
<dbReference type="GO" id="GO:0046872">
    <property type="term" value="F:metal ion binding"/>
    <property type="evidence" value="ECO:0007669"/>
    <property type="project" value="UniProtKB-UniRule"/>
</dbReference>
<feature type="binding site" evidence="6">
    <location>
        <position position="159"/>
    </location>
    <ligand>
        <name>NAD(+)</name>
        <dbReference type="ChEBI" id="CHEBI:57540"/>
    </ligand>
</feature>
<dbReference type="InterPro" id="IPR002504">
    <property type="entry name" value="NADK"/>
</dbReference>
<dbReference type="GO" id="GO:0051287">
    <property type="term" value="F:NAD binding"/>
    <property type="evidence" value="ECO:0007669"/>
    <property type="project" value="UniProtKB-ARBA"/>
</dbReference>
<sequence>MKFAIFPNMEKSVFYKLFPQLADIFNELGIEYYLLDKYKKKAEEHNLFIEDKHYKSLEWITSHVSYVMSIGGDGAYLAVACTMADYPVAQVGLHMGDFGFLNLISEKNLKERMIQITQNDYILEKRFFLESYLIHQDGTKKMLPIALNDVVVGHSAIGKMVRLHLHIDKQFIQTYAADGIIISSPTGSTGYAMSCGGPVLPSDSKDFLVIPVCVHTGLTSPLIIPNNAEVKITLPEREKNVHISLDGTYTFQMAPTDQLIIKNCLKQIRFIRFKDQGFFKILTKKFENYEKKE</sequence>
<feature type="active site" description="Proton acceptor" evidence="6">
    <location>
        <position position="73"/>
    </location>
</feature>
<keyword evidence="6" id="KW-0963">Cytoplasm</keyword>
<gene>
    <name evidence="6" type="primary">nadK</name>
    <name evidence="7" type="ORF">BCB69_02600</name>
</gene>
<dbReference type="InterPro" id="IPR017438">
    <property type="entry name" value="ATP-NAD_kinase_N"/>
</dbReference>
<dbReference type="GO" id="GO:0006741">
    <property type="term" value="P:NADP+ biosynthetic process"/>
    <property type="evidence" value="ECO:0007669"/>
    <property type="project" value="UniProtKB-UniRule"/>
</dbReference>
<evidence type="ECO:0000313" key="8">
    <source>
        <dbReference type="Proteomes" id="UP000094757"/>
    </source>
</evidence>
<dbReference type="Proteomes" id="UP000094757">
    <property type="component" value="Chromosome"/>
</dbReference>
<feature type="binding site" evidence="6">
    <location>
        <begin position="73"/>
        <end position="74"/>
    </location>
    <ligand>
        <name>NAD(+)</name>
        <dbReference type="ChEBI" id="CHEBI:57540"/>
    </ligand>
</feature>
<feature type="binding site" evidence="6">
    <location>
        <begin position="148"/>
        <end position="149"/>
    </location>
    <ligand>
        <name>NAD(+)</name>
        <dbReference type="ChEBI" id="CHEBI:57540"/>
    </ligand>
</feature>
<comment type="caution">
    <text evidence="6">Lacks conserved residue(s) required for the propagation of feature annotation.</text>
</comment>
<dbReference type="PANTHER" id="PTHR20275">
    <property type="entry name" value="NAD KINASE"/>
    <property type="match status" value="1"/>
</dbReference>
<evidence type="ECO:0000256" key="3">
    <source>
        <dbReference type="ARBA" id="ARBA00022857"/>
    </source>
</evidence>
<dbReference type="AlphaFoldDB" id="A0A1B3WD99"/>
<dbReference type="PANTHER" id="PTHR20275:SF0">
    <property type="entry name" value="NAD KINASE"/>
    <property type="match status" value="1"/>
</dbReference>
<comment type="function">
    <text evidence="6">Involved in the regulation of the intracellular balance of NAD and NADP, and is a key enzyme in the biosynthesis of NADP. Catalyzes specifically the phosphorylation on 2'-hydroxyl of the adenosine moiety of NAD to yield NADP.</text>
</comment>
<dbReference type="RefSeq" id="WP_069176937.1">
    <property type="nucleotide sequence ID" value="NZ_CP017037.1"/>
</dbReference>
<dbReference type="Gene3D" id="3.40.50.10330">
    <property type="entry name" value="Probable inorganic polyphosphate/atp-NAD kinase, domain 1"/>
    <property type="match status" value="1"/>
</dbReference>
<dbReference type="HAMAP" id="MF_00361">
    <property type="entry name" value="NAD_kinase"/>
    <property type="match status" value="1"/>
</dbReference>
<dbReference type="GO" id="GO:0005524">
    <property type="term" value="F:ATP binding"/>
    <property type="evidence" value="ECO:0007669"/>
    <property type="project" value="UniProtKB-KW"/>
</dbReference>
<name>A0A1B3WD99_9FIRM</name>
<keyword evidence="4 6" id="KW-0520">NAD</keyword>
<dbReference type="InterPro" id="IPR017437">
    <property type="entry name" value="ATP-NAD_kinase_PpnK-typ_C"/>
</dbReference>
<comment type="catalytic activity">
    <reaction evidence="5 6">
        <text>NAD(+) + ATP = ADP + NADP(+) + H(+)</text>
        <dbReference type="Rhea" id="RHEA:18629"/>
        <dbReference type="ChEBI" id="CHEBI:15378"/>
        <dbReference type="ChEBI" id="CHEBI:30616"/>
        <dbReference type="ChEBI" id="CHEBI:57540"/>
        <dbReference type="ChEBI" id="CHEBI:58349"/>
        <dbReference type="ChEBI" id="CHEBI:456216"/>
        <dbReference type="EC" id="2.7.1.23"/>
    </reaction>
</comment>
<reference evidence="8" key="1">
    <citation type="submission" date="2016-08" db="EMBL/GenBank/DDBJ databases">
        <authorList>
            <person name="Holder M.E."/>
            <person name="Ajami N.J."/>
            <person name="Petrosino J.F."/>
        </authorList>
    </citation>
    <scope>NUCLEOTIDE SEQUENCE [LARGE SCALE GENOMIC DNA]</scope>
    <source>
        <strain evidence="8">F0677</strain>
    </source>
</reference>
<dbReference type="Gene3D" id="2.60.200.30">
    <property type="entry name" value="Probable inorganic polyphosphate/atp-NAD kinase, domain 2"/>
    <property type="match status" value="1"/>
</dbReference>
<keyword evidence="1 6" id="KW-0808">Transferase</keyword>
<dbReference type="EMBL" id="CP017037">
    <property type="protein sequence ID" value="AOH38959.1"/>
    <property type="molecule type" value="Genomic_DNA"/>
</dbReference>
<keyword evidence="3 6" id="KW-0521">NADP</keyword>
<comment type="cofactor">
    <cofactor evidence="6">
        <name>a divalent metal cation</name>
        <dbReference type="ChEBI" id="CHEBI:60240"/>
    </cofactor>
</comment>
<evidence type="ECO:0000256" key="2">
    <source>
        <dbReference type="ARBA" id="ARBA00022777"/>
    </source>
</evidence>
<dbReference type="Pfam" id="PF20143">
    <property type="entry name" value="NAD_kinase_C"/>
    <property type="match status" value="1"/>
</dbReference>
<protein>
    <recommendedName>
        <fullName evidence="6">NAD kinase</fullName>
        <ecNumber evidence="6">2.7.1.23</ecNumber>
    </recommendedName>
    <alternativeName>
        <fullName evidence="6">ATP-dependent NAD kinase</fullName>
    </alternativeName>
</protein>
<dbReference type="STRING" id="39950.BCB69_02600"/>
<evidence type="ECO:0000256" key="1">
    <source>
        <dbReference type="ARBA" id="ARBA00022679"/>
    </source>
</evidence>
<dbReference type="GO" id="GO:0005737">
    <property type="term" value="C:cytoplasm"/>
    <property type="evidence" value="ECO:0007669"/>
    <property type="project" value="UniProtKB-SubCell"/>
</dbReference>
<dbReference type="InterPro" id="IPR016064">
    <property type="entry name" value="NAD/diacylglycerol_kinase_sf"/>
</dbReference>
<keyword evidence="6" id="KW-0067">ATP-binding</keyword>
<evidence type="ECO:0000256" key="4">
    <source>
        <dbReference type="ARBA" id="ARBA00023027"/>
    </source>
</evidence>
<dbReference type="KEGG" id="dpn:BCB69_02600"/>
<keyword evidence="6" id="KW-0547">Nucleotide-binding</keyword>
<keyword evidence="2 6" id="KW-0418">Kinase</keyword>
<accession>A0A1B3WD99</accession>
<feature type="binding site" evidence="6">
    <location>
        <begin position="189"/>
        <end position="194"/>
    </location>
    <ligand>
        <name>NAD(+)</name>
        <dbReference type="ChEBI" id="CHEBI:57540"/>
    </ligand>
</feature>